<dbReference type="RefSeq" id="WP_322808317.1">
    <property type="nucleotide sequence ID" value="NZ_JAVBVO010000001.1"/>
</dbReference>
<dbReference type="Proteomes" id="UP001290462">
    <property type="component" value="Unassembled WGS sequence"/>
</dbReference>
<feature type="transmembrane region" description="Helical" evidence="1">
    <location>
        <begin position="109"/>
        <end position="126"/>
    </location>
</feature>
<dbReference type="GO" id="GO:0016020">
    <property type="term" value="C:membrane"/>
    <property type="evidence" value="ECO:0007669"/>
    <property type="project" value="InterPro"/>
</dbReference>
<gene>
    <name evidence="2" type="ORF">RAK27_01485</name>
</gene>
<dbReference type="EMBL" id="JAVBVO010000001">
    <property type="protein sequence ID" value="MDZ5757326.1"/>
    <property type="molecule type" value="Genomic_DNA"/>
</dbReference>
<reference evidence="2" key="1">
    <citation type="submission" date="2023-08" db="EMBL/GenBank/DDBJ databases">
        <title>Genomic characterization of piscicolin 126 produced by Carnobacterium maltaromaticum CM22 strain isolated from salmon (Salmo salar).</title>
        <authorList>
            <person name="Gonzalez-Gragera E."/>
            <person name="Garcia-Lopez J.D."/>
            <person name="Teso-Perez C."/>
            <person name="Gimenez-Hernandez I."/>
            <person name="Peralta-Sanchez J.M."/>
            <person name="Valdivia E."/>
            <person name="Montalban-Lopez M."/>
            <person name="Martin-Platero A.M."/>
            <person name="Banos A."/>
            <person name="Martinez-Bueno M."/>
        </authorList>
    </citation>
    <scope>NUCLEOTIDE SEQUENCE</scope>
    <source>
        <strain evidence="2">CM22</strain>
    </source>
</reference>
<name>A0AAW9K1X0_CARML</name>
<dbReference type="InterPro" id="IPR009825">
    <property type="entry name" value="ECF_substrate-spec-like"/>
</dbReference>
<protein>
    <submittedName>
        <fullName evidence="2">ECF transporter S component</fullName>
    </submittedName>
</protein>
<dbReference type="Pfam" id="PF07155">
    <property type="entry name" value="ECF-ribofla_trS"/>
    <property type="match status" value="1"/>
</dbReference>
<comment type="caution">
    <text evidence="2">The sequence shown here is derived from an EMBL/GenBank/DDBJ whole genome shotgun (WGS) entry which is preliminary data.</text>
</comment>
<keyword evidence="1" id="KW-1133">Transmembrane helix</keyword>
<evidence type="ECO:0000256" key="1">
    <source>
        <dbReference type="SAM" id="Phobius"/>
    </source>
</evidence>
<feature type="transmembrane region" description="Helical" evidence="1">
    <location>
        <begin position="78"/>
        <end position="103"/>
    </location>
</feature>
<accession>A0AAW9K1X0</accession>
<evidence type="ECO:0000313" key="3">
    <source>
        <dbReference type="Proteomes" id="UP001290462"/>
    </source>
</evidence>
<evidence type="ECO:0000313" key="2">
    <source>
        <dbReference type="EMBL" id="MDZ5757326.1"/>
    </source>
</evidence>
<organism evidence="2 3">
    <name type="scientific">Carnobacterium maltaromaticum</name>
    <name type="common">Carnobacterium piscicola</name>
    <dbReference type="NCBI Taxonomy" id="2751"/>
    <lineage>
        <taxon>Bacteria</taxon>
        <taxon>Bacillati</taxon>
        <taxon>Bacillota</taxon>
        <taxon>Bacilli</taxon>
        <taxon>Lactobacillales</taxon>
        <taxon>Carnobacteriaceae</taxon>
        <taxon>Carnobacterium</taxon>
    </lineage>
</organism>
<proteinExistence type="predicted"/>
<feature type="transmembrane region" description="Helical" evidence="1">
    <location>
        <begin position="158"/>
        <end position="175"/>
    </location>
</feature>
<dbReference type="AlphaFoldDB" id="A0AAW9K1X0"/>
<feature type="transmembrane region" description="Helical" evidence="1">
    <location>
        <begin position="12"/>
        <end position="31"/>
    </location>
</feature>
<keyword evidence="1" id="KW-0812">Transmembrane</keyword>
<dbReference type="Gene3D" id="1.10.1760.20">
    <property type="match status" value="1"/>
</dbReference>
<sequence>MLNSNKNKTYMIVLTGLFAAITFLGVQVFRIPLPAAVGAPFIHFGNALVVLSVLLLGFKYGAAAGAIGLGIFDLLNGYASFAVFTMIEAIIVAAVVATIFHLFKHDDSKFYVILLIAIAAGITKIIESYVQGVIVSLIAGTTLQVASIASFVSLYATVINSISTVILVSLLYYPLKKIMLKNSH</sequence>
<keyword evidence="1" id="KW-0472">Membrane</keyword>